<feature type="domain" description="Exonuclease" evidence="4">
    <location>
        <begin position="14"/>
        <end position="187"/>
    </location>
</feature>
<dbReference type="Gene3D" id="3.30.420.10">
    <property type="entry name" value="Ribonuclease H-like superfamily/Ribonuclease H"/>
    <property type="match status" value="1"/>
</dbReference>
<evidence type="ECO:0000259" key="4">
    <source>
        <dbReference type="SMART" id="SM00479"/>
    </source>
</evidence>
<evidence type="ECO:0000313" key="6">
    <source>
        <dbReference type="Proteomes" id="UP000594586"/>
    </source>
</evidence>
<dbReference type="PANTHER" id="PTHR30231">
    <property type="entry name" value="DNA POLYMERASE III SUBUNIT EPSILON"/>
    <property type="match status" value="1"/>
</dbReference>
<dbReference type="Pfam" id="PF00929">
    <property type="entry name" value="RNase_T"/>
    <property type="match status" value="1"/>
</dbReference>
<sequence>MFGRGKKRELVSGSLLAVDVETTGLKPGRDQLVSIGWVPVDGRVIDLSGARYFVFAGTSVGDSATIHGVTDDDIAAHGVAADTILAEFETAFAGRTLLAHFAQMEVGFIGHAMKQVRGRSWRLRDTEVADTFALERRHMERMATYPRGEDLRLARVRQRYGLPAYRNHNALTDAVACAELYLALTAP</sequence>
<protein>
    <submittedName>
        <fullName evidence="5">3'-5' exonuclease</fullName>
    </submittedName>
</protein>
<dbReference type="InterPro" id="IPR036397">
    <property type="entry name" value="RNaseH_sf"/>
</dbReference>
<evidence type="ECO:0000313" key="5">
    <source>
        <dbReference type="EMBL" id="QPK84071.1"/>
    </source>
</evidence>
<evidence type="ECO:0000256" key="3">
    <source>
        <dbReference type="ARBA" id="ARBA00022839"/>
    </source>
</evidence>
<dbReference type="CDD" id="cd06127">
    <property type="entry name" value="DEDDh"/>
    <property type="match status" value="1"/>
</dbReference>
<dbReference type="GO" id="GO:0008408">
    <property type="term" value="F:3'-5' exonuclease activity"/>
    <property type="evidence" value="ECO:0007669"/>
    <property type="project" value="TreeGrafter"/>
</dbReference>
<keyword evidence="6" id="KW-1185">Reference proteome</keyword>
<dbReference type="RefSeq" id="WP_165005012.1">
    <property type="nucleotide sequence ID" value="NZ_CP064955.1"/>
</dbReference>
<reference evidence="5 6" key="1">
    <citation type="submission" date="2020-11" db="EMBL/GenBank/DDBJ databases">
        <title>Corynebacterium sp. MC1420.</title>
        <authorList>
            <person name="Zhou J."/>
        </authorList>
    </citation>
    <scope>NUCLEOTIDE SEQUENCE [LARGE SCALE GENOMIC DNA]</scope>
    <source>
        <strain evidence="5 6">MC1420</strain>
    </source>
</reference>
<evidence type="ECO:0000256" key="1">
    <source>
        <dbReference type="ARBA" id="ARBA00022722"/>
    </source>
</evidence>
<dbReference type="GO" id="GO:0003676">
    <property type="term" value="F:nucleic acid binding"/>
    <property type="evidence" value="ECO:0007669"/>
    <property type="project" value="InterPro"/>
</dbReference>
<evidence type="ECO:0000256" key="2">
    <source>
        <dbReference type="ARBA" id="ARBA00022801"/>
    </source>
</evidence>
<accession>A0A7T0KPI1</accession>
<dbReference type="SUPFAM" id="SSF53098">
    <property type="entry name" value="Ribonuclease H-like"/>
    <property type="match status" value="1"/>
</dbReference>
<dbReference type="PANTHER" id="PTHR30231:SF4">
    <property type="entry name" value="PROTEIN NEN2"/>
    <property type="match status" value="1"/>
</dbReference>
<proteinExistence type="predicted"/>
<dbReference type="InterPro" id="IPR013520">
    <property type="entry name" value="Ribonucl_H"/>
</dbReference>
<dbReference type="InterPro" id="IPR012337">
    <property type="entry name" value="RNaseH-like_sf"/>
</dbReference>
<organism evidence="5 6">
    <name type="scientific">Corynebacterium qintianiae</name>
    <dbReference type="NCBI Taxonomy" id="2709392"/>
    <lineage>
        <taxon>Bacteria</taxon>
        <taxon>Bacillati</taxon>
        <taxon>Actinomycetota</taxon>
        <taxon>Actinomycetes</taxon>
        <taxon>Mycobacteriales</taxon>
        <taxon>Corynebacteriaceae</taxon>
        <taxon>Corynebacterium</taxon>
    </lineage>
</organism>
<dbReference type="GO" id="GO:0005829">
    <property type="term" value="C:cytosol"/>
    <property type="evidence" value="ECO:0007669"/>
    <property type="project" value="TreeGrafter"/>
</dbReference>
<dbReference type="EMBL" id="CP064955">
    <property type="protein sequence ID" value="QPK84071.1"/>
    <property type="molecule type" value="Genomic_DNA"/>
</dbReference>
<dbReference type="Proteomes" id="UP000594586">
    <property type="component" value="Chromosome"/>
</dbReference>
<keyword evidence="1" id="KW-0540">Nuclease</keyword>
<keyword evidence="2" id="KW-0378">Hydrolase</keyword>
<gene>
    <name evidence="5" type="ORF">G7Y29_04655</name>
</gene>
<dbReference type="KEGG" id="cqn:G7Y29_04655"/>
<name>A0A7T0KPI1_9CORY</name>
<dbReference type="AlphaFoldDB" id="A0A7T0KPI1"/>
<keyword evidence="3 5" id="KW-0269">Exonuclease</keyword>
<dbReference type="SMART" id="SM00479">
    <property type="entry name" value="EXOIII"/>
    <property type="match status" value="1"/>
</dbReference>